<comment type="caution">
    <text evidence="1">The sequence shown here is derived from an EMBL/GenBank/DDBJ whole genome shotgun (WGS) entry which is preliminary data.</text>
</comment>
<reference evidence="1 2" key="1">
    <citation type="journal article" date="2019" name="Sci. Rep.">
        <title>Orb-weaving spider Araneus ventricosus genome elucidates the spidroin gene catalogue.</title>
        <authorList>
            <person name="Kono N."/>
            <person name="Nakamura H."/>
            <person name="Ohtoshi R."/>
            <person name="Moran D.A.P."/>
            <person name="Shinohara A."/>
            <person name="Yoshida Y."/>
            <person name="Fujiwara M."/>
            <person name="Mori M."/>
            <person name="Tomita M."/>
            <person name="Arakawa K."/>
        </authorList>
    </citation>
    <scope>NUCLEOTIDE SEQUENCE [LARGE SCALE GENOMIC DNA]</scope>
</reference>
<name>A0A4Y2G0I1_ARAVE</name>
<organism evidence="1 2">
    <name type="scientific">Araneus ventricosus</name>
    <name type="common">Orbweaver spider</name>
    <name type="synonym">Epeira ventricosa</name>
    <dbReference type="NCBI Taxonomy" id="182803"/>
    <lineage>
        <taxon>Eukaryota</taxon>
        <taxon>Metazoa</taxon>
        <taxon>Ecdysozoa</taxon>
        <taxon>Arthropoda</taxon>
        <taxon>Chelicerata</taxon>
        <taxon>Arachnida</taxon>
        <taxon>Araneae</taxon>
        <taxon>Araneomorphae</taxon>
        <taxon>Entelegynae</taxon>
        <taxon>Araneoidea</taxon>
        <taxon>Araneidae</taxon>
        <taxon>Araneus</taxon>
    </lineage>
</organism>
<accession>A0A4Y2G0I1</accession>
<keyword evidence="2" id="KW-1185">Reference proteome</keyword>
<dbReference type="AlphaFoldDB" id="A0A4Y2G0I1"/>
<gene>
    <name evidence="1" type="ORF">AVEN_194284_1</name>
</gene>
<dbReference type="Proteomes" id="UP000499080">
    <property type="component" value="Unassembled WGS sequence"/>
</dbReference>
<sequence>MEVPRACGSKELEKMFLQPMLKNVYNMVDIFNIVDHFISGFELSFYPDFYGILTLGGLIPSNNAIDNDDDIIHAALIYNWFFRSSEFRLKSEFKILGTNPFCMFREPETTADNLKE</sequence>
<dbReference type="EMBL" id="BGPR01001170">
    <property type="protein sequence ID" value="GBM47240.1"/>
    <property type="molecule type" value="Genomic_DNA"/>
</dbReference>
<evidence type="ECO:0000313" key="2">
    <source>
        <dbReference type="Proteomes" id="UP000499080"/>
    </source>
</evidence>
<evidence type="ECO:0000313" key="1">
    <source>
        <dbReference type="EMBL" id="GBM47240.1"/>
    </source>
</evidence>
<proteinExistence type="predicted"/>
<protein>
    <submittedName>
        <fullName evidence="1">Uncharacterized protein</fullName>
    </submittedName>
</protein>